<dbReference type="GO" id="GO:0015074">
    <property type="term" value="P:DNA integration"/>
    <property type="evidence" value="ECO:0007669"/>
    <property type="project" value="InterPro"/>
</dbReference>
<dbReference type="InterPro" id="IPR011010">
    <property type="entry name" value="DNA_brk_join_enz"/>
</dbReference>
<sequence>MSSDIQYKGPFKEHLQNYVELKKAVGYKYDAEIRHLKRFDQFTLEKHPGAIDLTKEIILDWCGKKTYESQTNRSSRASIMRQFAKYMDSVGANAYILPKGYYPKGQQYTPYIYTTEELTKFFTESEKCKYCCECPYRHLIMPVFFRMVYMCGLRLSEARLLKVADVDLENGILIIHQSKKDNSRMVPMSKALIERCRHYSDKVHPFSEVEDYYFPALGGKPMTMGNVYKNFRKFLWGANISHGGRGKGPRVHDFRPTYAVHCLKKWTEQEKNLTAYLPVLKTYMGHDTFEETAYYLRMTADVFPNITLKLETQFPKVIPGLGGDIVETD</sequence>
<dbReference type="SUPFAM" id="SSF56349">
    <property type="entry name" value="DNA breaking-rejoining enzymes"/>
    <property type="match status" value="1"/>
</dbReference>
<dbReference type="Proteomes" id="UP000886597">
    <property type="component" value="Unassembled WGS sequence"/>
</dbReference>
<feature type="domain" description="Tyr recombinase" evidence="4">
    <location>
        <begin position="108"/>
        <end position="308"/>
    </location>
</feature>
<gene>
    <name evidence="5" type="ORF">TK11N_24740</name>
    <name evidence="6" type="ORF">TK2N_24740</name>
</gene>
<evidence type="ECO:0000313" key="7">
    <source>
        <dbReference type="Proteomes" id="UP000886597"/>
    </source>
</evidence>
<dbReference type="AlphaFoldDB" id="A0AAN4UDS5"/>
<keyword evidence="8" id="KW-1185">Reference proteome</keyword>
<dbReference type="Proteomes" id="UP000886607">
    <property type="component" value="Unassembled WGS sequence"/>
</dbReference>
<dbReference type="EMBL" id="BKBQ01000075">
    <property type="protein sequence ID" value="GEQ55630.1"/>
    <property type="molecule type" value="Genomic_DNA"/>
</dbReference>
<dbReference type="GO" id="GO:0003677">
    <property type="term" value="F:DNA binding"/>
    <property type="evidence" value="ECO:0007669"/>
    <property type="project" value="UniProtKB-KW"/>
</dbReference>
<reference evidence="6" key="2">
    <citation type="journal article" date="2020" name="Int. Dairy J.">
        <title>Lactic acid bacterial diversity in Brie cheese focusing on salt concentration and pH of isolation medium and characterisation of halophilic and alkaliphilic lactic acid bacterial isolates.</title>
        <authorList>
            <person name="Unno R."/>
            <person name="Matsutani M."/>
            <person name="Suzuki T."/>
            <person name="Kodama K."/>
            <person name="Matsushita H."/>
            <person name="Yamasato K."/>
            <person name="Koizumi Y."/>
            <person name="Ishikawa M."/>
        </authorList>
    </citation>
    <scope>NUCLEOTIDE SEQUENCE</scope>
    <source>
        <strain evidence="6">7C1</strain>
        <strain evidence="5">8C4</strain>
    </source>
</reference>
<evidence type="ECO:0000313" key="5">
    <source>
        <dbReference type="EMBL" id="GEQ50622.1"/>
    </source>
</evidence>
<name>A0AAN4UDS5_9ENTE</name>
<dbReference type="Gene3D" id="1.10.443.10">
    <property type="entry name" value="Intergrase catalytic core"/>
    <property type="match status" value="1"/>
</dbReference>
<keyword evidence="3" id="KW-0233">DNA recombination</keyword>
<evidence type="ECO:0000256" key="3">
    <source>
        <dbReference type="ARBA" id="ARBA00023172"/>
    </source>
</evidence>
<dbReference type="PANTHER" id="PTHR30349:SF41">
    <property type="entry name" value="INTEGRASE_RECOMBINASE PROTEIN MJ0367-RELATED"/>
    <property type="match status" value="1"/>
</dbReference>
<dbReference type="PANTHER" id="PTHR30349">
    <property type="entry name" value="PHAGE INTEGRASE-RELATED"/>
    <property type="match status" value="1"/>
</dbReference>
<dbReference type="InterPro" id="IPR013762">
    <property type="entry name" value="Integrase-like_cat_sf"/>
</dbReference>
<dbReference type="RefSeq" id="WP_202584567.1">
    <property type="nucleotide sequence ID" value="NZ_BKBO01000075.1"/>
</dbReference>
<organism evidence="6 7">
    <name type="scientific">Tetragenococcus koreensis</name>
    <dbReference type="NCBI Taxonomy" id="290335"/>
    <lineage>
        <taxon>Bacteria</taxon>
        <taxon>Bacillati</taxon>
        <taxon>Bacillota</taxon>
        <taxon>Bacilli</taxon>
        <taxon>Lactobacillales</taxon>
        <taxon>Enterococcaceae</taxon>
        <taxon>Tetragenococcus</taxon>
    </lineage>
</organism>
<dbReference type="PROSITE" id="PS51898">
    <property type="entry name" value="TYR_RECOMBINASE"/>
    <property type="match status" value="1"/>
</dbReference>
<reference evidence="6" key="1">
    <citation type="submission" date="2019-08" db="EMBL/GenBank/DDBJ databases">
        <authorList>
            <person name="Ishikawa M."/>
            <person name="Suzuki T."/>
            <person name="Matsutani M."/>
        </authorList>
    </citation>
    <scope>NUCLEOTIDE SEQUENCE</scope>
    <source>
        <strain evidence="6">7C1</strain>
        <strain evidence="5">8C4</strain>
    </source>
</reference>
<accession>A0AAN4UDS5</accession>
<evidence type="ECO:0000313" key="8">
    <source>
        <dbReference type="Proteomes" id="UP000886607"/>
    </source>
</evidence>
<proteinExistence type="inferred from homology"/>
<evidence type="ECO:0000259" key="4">
    <source>
        <dbReference type="PROSITE" id="PS51898"/>
    </source>
</evidence>
<dbReference type="GO" id="GO:0006310">
    <property type="term" value="P:DNA recombination"/>
    <property type="evidence" value="ECO:0007669"/>
    <property type="project" value="UniProtKB-KW"/>
</dbReference>
<dbReference type="InterPro" id="IPR002104">
    <property type="entry name" value="Integrase_catalytic"/>
</dbReference>
<keyword evidence="2" id="KW-0238">DNA-binding</keyword>
<evidence type="ECO:0000313" key="6">
    <source>
        <dbReference type="EMBL" id="GEQ55630.1"/>
    </source>
</evidence>
<dbReference type="Pfam" id="PF00589">
    <property type="entry name" value="Phage_integrase"/>
    <property type="match status" value="1"/>
</dbReference>
<evidence type="ECO:0000256" key="1">
    <source>
        <dbReference type="ARBA" id="ARBA00008857"/>
    </source>
</evidence>
<dbReference type="EMBL" id="BKBO01000075">
    <property type="protein sequence ID" value="GEQ50622.1"/>
    <property type="molecule type" value="Genomic_DNA"/>
</dbReference>
<dbReference type="InterPro" id="IPR050090">
    <property type="entry name" value="Tyrosine_recombinase_XerCD"/>
</dbReference>
<protein>
    <submittedName>
        <fullName evidence="6">Integrase/recombinase y4rB</fullName>
    </submittedName>
</protein>
<evidence type="ECO:0000256" key="2">
    <source>
        <dbReference type="ARBA" id="ARBA00023125"/>
    </source>
</evidence>
<comment type="caution">
    <text evidence="6">The sequence shown here is derived from an EMBL/GenBank/DDBJ whole genome shotgun (WGS) entry which is preliminary data.</text>
</comment>
<comment type="similarity">
    <text evidence="1">Belongs to the 'phage' integrase family.</text>
</comment>